<evidence type="ECO:0000313" key="2">
    <source>
        <dbReference type="Ensembl" id="ENSEEEP00000020221.2"/>
    </source>
</evidence>
<sequence length="62" mass="6917">MELRAAALALLLVCAIIFPATQGYMPHCCVKTSKYVPRYILRSRGRYQIQTDKGACDIPAVM</sequence>
<protein>
    <recommendedName>
        <fullName evidence="4">Chemokine interleukin-8-like domain-containing protein</fullName>
    </recommendedName>
</protein>
<feature type="chain" id="PRO_5044247151" description="Chemokine interleukin-8-like domain-containing protein" evidence="1">
    <location>
        <begin position="24"/>
        <end position="62"/>
    </location>
</feature>
<keyword evidence="1" id="KW-0732">Signal</keyword>
<evidence type="ECO:0000313" key="3">
    <source>
        <dbReference type="Proteomes" id="UP000314983"/>
    </source>
</evidence>
<keyword evidence="3" id="KW-1185">Reference proteome</keyword>
<feature type="signal peptide" evidence="1">
    <location>
        <begin position="1"/>
        <end position="23"/>
    </location>
</feature>
<reference evidence="2" key="3">
    <citation type="submission" date="2020-05" db="EMBL/GenBank/DDBJ databases">
        <title>Electrophorus electricus (electric eel) genome, fEleEle1, primary haplotype.</title>
        <authorList>
            <person name="Myers G."/>
            <person name="Meyer A."/>
            <person name="Fedrigo O."/>
            <person name="Formenti G."/>
            <person name="Rhie A."/>
            <person name="Tracey A."/>
            <person name="Sims Y."/>
            <person name="Jarvis E.D."/>
        </authorList>
    </citation>
    <scope>NUCLEOTIDE SEQUENCE [LARGE SCALE GENOMIC DNA]</scope>
</reference>
<reference evidence="2" key="4">
    <citation type="submission" date="2025-08" db="UniProtKB">
        <authorList>
            <consortium name="Ensembl"/>
        </authorList>
    </citation>
    <scope>IDENTIFICATION</scope>
</reference>
<evidence type="ECO:0000256" key="1">
    <source>
        <dbReference type="SAM" id="SignalP"/>
    </source>
</evidence>
<name>A0A4W4F6K6_ELEEL</name>
<evidence type="ECO:0008006" key="4">
    <source>
        <dbReference type="Google" id="ProtNLM"/>
    </source>
</evidence>
<reference evidence="2" key="5">
    <citation type="submission" date="2025-09" db="UniProtKB">
        <authorList>
            <consortium name="Ensembl"/>
        </authorList>
    </citation>
    <scope>IDENTIFICATION</scope>
</reference>
<organism evidence="2 3">
    <name type="scientific">Electrophorus electricus</name>
    <name type="common">Electric eel</name>
    <name type="synonym">Gymnotus electricus</name>
    <dbReference type="NCBI Taxonomy" id="8005"/>
    <lineage>
        <taxon>Eukaryota</taxon>
        <taxon>Metazoa</taxon>
        <taxon>Chordata</taxon>
        <taxon>Craniata</taxon>
        <taxon>Vertebrata</taxon>
        <taxon>Euteleostomi</taxon>
        <taxon>Actinopterygii</taxon>
        <taxon>Neopterygii</taxon>
        <taxon>Teleostei</taxon>
        <taxon>Ostariophysi</taxon>
        <taxon>Gymnotiformes</taxon>
        <taxon>Gymnotoidei</taxon>
        <taxon>Gymnotidae</taxon>
        <taxon>Electrophorus</taxon>
    </lineage>
</organism>
<reference evidence="3" key="2">
    <citation type="journal article" date="2017" name="Sci. Adv.">
        <title>A tail of two voltages: Proteomic comparison of the three electric organs of the electric eel.</title>
        <authorList>
            <person name="Traeger L.L."/>
            <person name="Sabat G."/>
            <person name="Barrett-Wilt G.A."/>
            <person name="Wells G.B."/>
            <person name="Sussman M.R."/>
        </authorList>
    </citation>
    <scope>NUCLEOTIDE SEQUENCE [LARGE SCALE GENOMIC DNA]</scope>
</reference>
<accession>A0A4W4F6K6</accession>
<reference evidence="3" key="1">
    <citation type="journal article" date="2014" name="Science">
        <title>Nonhuman genetics. Genomic basis for the convergent evolution of electric organs.</title>
        <authorList>
            <person name="Gallant J.R."/>
            <person name="Traeger L.L."/>
            <person name="Volkening J.D."/>
            <person name="Moffett H."/>
            <person name="Chen P.H."/>
            <person name="Novina C.D."/>
            <person name="Phillips G.N.Jr."/>
            <person name="Anand R."/>
            <person name="Wells G.B."/>
            <person name="Pinch M."/>
            <person name="Guth R."/>
            <person name="Unguez G.A."/>
            <person name="Albert J.S."/>
            <person name="Zakon H.H."/>
            <person name="Samanta M.P."/>
            <person name="Sussman M.R."/>
        </authorList>
    </citation>
    <scope>NUCLEOTIDE SEQUENCE [LARGE SCALE GENOMIC DNA]</scope>
</reference>
<dbReference type="AlphaFoldDB" id="A0A4W4F6K6"/>
<dbReference type="Gene3D" id="2.40.50.40">
    <property type="match status" value="1"/>
</dbReference>
<dbReference type="Proteomes" id="UP000314983">
    <property type="component" value="Chromosome 23"/>
</dbReference>
<proteinExistence type="predicted"/>
<dbReference type="Ensembl" id="ENSEEET00000020447.2">
    <property type="protein sequence ID" value="ENSEEEP00000020221.2"/>
    <property type="gene ID" value="ENSEEEG00000009872.2"/>
</dbReference>
<dbReference type="GeneTree" id="ENSGT01010000222762"/>